<evidence type="ECO:0000313" key="3">
    <source>
        <dbReference type="EMBL" id="SIT18310.1"/>
    </source>
</evidence>
<dbReference type="SUPFAM" id="SSF54197">
    <property type="entry name" value="HIT-like"/>
    <property type="match status" value="1"/>
</dbReference>
<evidence type="ECO:0000256" key="1">
    <source>
        <dbReference type="PROSITE-ProRule" id="PRU00464"/>
    </source>
</evidence>
<sequence length="142" mass="16093">MFTLHPRLAADTIEVAVWPLCQVRLMNDRTYPWLILVPQRADLSELHQLAPDDRTRVMHEMALAGRLLSHATNADKINTAALGNMVPQLHIHVIARFKTDPAWPNPVWGHAPAEPYDQATLSHTLRMLRDAMTPPRPPVHKP</sequence>
<dbReference type="AlphaFoldDB" id="A0A1N7Q5Z7"/>
<dbReference type="PIRSF" id="PIRSF000714">
    <property type="entry name" value="HIT"/>
    <property type="match status" value="1"/>
</dbReference>
<feature type="domain" description="HIT" evidence="2">
    <location>
        <begin position="34"/>
        <end position="103"/>
    </location>
</feature>
<keyword evidence="4" id="KW-1185">Reference proteome</keyword>
<comment type="caution">
    <text evidence="1">Lacks conserved residue(s) required for the propagation of feature annotation.</text>
</comment>
<accession>A0A1N7Q5Z7</accession>
<dbReference type="STRING" id="80876.SAMN05421779_11115"/>
<gene>
    <name evidence="3" type="ORF">SAMN05421779_11115</name>
</gene>
<dbReference type="EMBL" id="FTOA01000011">
    <property type="protein sequence ID" value="SIT18310.1"/>
    <property type="molecule type" value="Genomic_DNA"/>
</dbReference>
<dbReference type="InterPro" id="IPR011146">
    <property type="entry name" value="HIT-like"/>
</dbReference>
<dbReference type="InterPro" id="IPR036265">
    <property type="entry name" value="HIT-like_sf"/>
</dbReference>
<dbReference type="GO" id="GO:0016787">
    <property type="term" value="F:hydrolase activity"/>
    <property type="evidence" value="ECO:0007669"/>
    <property type="project" value="UniProtKB-KW"/>
</dbReference>
<dbReference type="Proteomes" id="UP000185678">
    <property type="component" value="Unassembled WGS sequence"/>
</dbReference>
<dbReference type="PROSITE" id="PS51084">
    <property type="entry name" value="HIT_2"/>
    <property type="match status" value="1"/>
</dbReference>
<organism evidence="3 4">
    <name type="scientific">Insolitispirillum peregrinum</name>
    <dbReference type="NCBI Taxonomy" id="80876"/>
    <lineage>
        <taxon>Bacteria</taxon>
        <taxon>Pseudomonadati</taxon>
        <taxon>Pseudomonadota</taxon>
        <taxon>Alphaproteobacteria</taxon>
        <taxon>Rhodospirillales</taxon>
        <taxon>Novispirillaceae</taxon>
        <taxon>Insolitispirillum</taxon>
    </lineage>
</organism>
<dbReference type="Gene3D" id="3.30.428.10">
    <property type="entry name" value="HIT-like"/>
    <property type="match status" value="1"/>
</dbReference>
<protein>
    <submittedName>
        <fullName evidence="3">Diadenosine tetraphosphate (Ap4A) hydrolase</fullName>
    </submittedName>
</protein>
<proteinExistence type="predicted"/>
<reference evidence="3 4" key="1">
    <citation type="submission" date="2017-01" db="EMBL/GenBank/DDBJ databases">
        <authorList>
            <person name="Mah S.A."/>
            <person name="Swanson W.J."/>
            <person name="Moy G.W."/>
            <person name="Vacquier V.D."/>
        </authorList>
    </citation>
    <scope>NUCLEOTIDE SEQUENCE [LARGE SCALE GENOMIC DNA]</scope>
    <source>
        <strain evidence="3 4">DSM 11589</strain>
    </source>
</reference>
<name>A0A1N7Q5Z7_9PROT</name>
<dbReference type="OrthoDB" id="9799145at2"/>
<dbReference type="InterPro" id="IPR026026">
    <property type="entry name" value="HIT_Hint"/>
</dbReference>
<keyword evidence="3" id="KW-0378">Hydrolase</keyword>
<dbReference type="RefSeq" id="WP_076402024.1">
    <property type="nucleotide sequence ID" value="NZ_FTOA01000011.1"/>
</dbReference>
<evidence type="ECO:0000313" key="4">
    <source>
        <dbReference type="Proteomes" id="UP000185678"/>
    </source>
</evidence>
<dbReference type="Pfam" id="PF01230">
    <property type="entry name" value="HIT"/>
    <property type="match status" value="1"/>
</dbReference>
<evidence type="ECO:0000259" key="2">
    <source>
        <dbReference type="PROSITE" id="PS51084"/>
    </source>
</evidence>